<name>A0ABS9YSH7_9MYCO</name>
<evidence type="ECO:0000313" key="2">
    <source>
        <dbReference type="Proteomes" id="UP001139068"/>
    </source>
</evidence>
<dbReference type="SUPFAM" id="SSF140453">
    <property type="entry name" value="EsxAB dimer-like"/>
    <property type="match status" value="1"/>
</dbReference>
<dbReference type="Gene3D" id="1.10.287.1060">
    <property type="entry name" value="ESAT-6-like"/>
    <property type="match status" value="1"/>
</dbReference>
<sequence>MSDNITYNHGGVADFASEVGSRSAQLMEIHDDILQRTNAIADFFQGSAATSFHEAQMQMLQGLQGLIETMNQHGSTISSVNDSAHQTDVMMGNLF</sequence>
<dbReference type="InterPro" id="IPR010310">
    <property type="entry name" value="T7SS_ESAT-6-like"/>
</dbReference>
<dbReference type="InterPro" id="IPR036689">
    <property type="entry name" value="ESAT-6-like_sf"/>
</dbReference>
<dbReference type="EMBL" id="JAIVFL010000001">
    <property type="protein sequence ID" value="MCI4674190.1"/>
    <property type="molecule type" value="Genomic_DNA"/>
</dbReference>
<reference evidence="1" key="1">
    <citation type="journal article" date="2022" name="ISME J.">
        <title>Identification of active gaseous-alkane degraders at natural gas seeps.</title>
        <authorList>
            <person name="Farhan Ul Haque M."/>
            <person name="Hernandez M."/>
            <person name="Crombie A.T."/>
            <person name="Murrell J.C."/>
        </authorList>
    </citation>
    <scope>NUCLEOTIDE SEQUENCE</scope>
    <source>
        <strain evidence="1">ANDR5</strain>
    </source>
</reference>
<dbReference type="RefSeq" id="WP_243070653.1">
    <property type="nucleotide sequence ID" value="NZ_JAIVFL010000001.1"/>
</dbReference>
<protein>
    <submittedName>
        <fullName evidence="1">WXG100 family type VII secretion target</fullName>
    </submittedName>
</protein>
<comment type="caution">
    <text evidence="1">The sequence shown here is derived from an EMBL/GenBank/DDBJ whole genome shotgun (WGS) entry which is preliminary data.</text>
</comment>
<proteinExistence type="predicted"/>
<gene>
    <name evidence="1" type="ORF">K9U37_04275</name>
</gene>
<accession>A0ABS9YSH7</accession>
<dbReference type="Proteomes" id="UP001139068">
    <property type="component" value="Unassembled WGS sequence"/>
</dbReference>
<keyword evidence="2" id="KW-1185">Reference proteome</keyword>
<evidence type="ECO:0000313" key="1">
    <source>
        <dbReference type="EMBL" id="MCI4674190.1"/>
    </source>
</evidence>
<dbReference type="Pfam" id="PF06013">
    <property type="entry name" value="WXG100"/>
    <property type="match status" value="1"/>
</dbReference>
<organism evidence="1 2">
    <name type="scientific">Candidatus Mycolicibacterium alkanivorans</name>
    <dbReference type="NCBI Taxonomy" id="2954114"/>
    <lineage>
        <taxon>Bacteria</taxon>
        <taxon>Bacillati</taxon>
        <taxon>Actinomycetota</taxon>
        <taxon>Actinomycetes</taxon>
        <taxon>Mycobacteriales</taxon>
        <taxon>Mycobacteriaceae</taxon>
        <taxon>Mycolicibacterium</taxon>
    </lineage>
</organism>